<dbReference type="InterPro" id="IPR012349">
    <property type="entry name" value="Split_barrel_FMN-bd"/>
</dbReference>
<dbReference type="EC" id="1.5.1.-" evidence="5"/>
<dbReference type="Pfam" id="PF01613">
    <property type="entry name" value="Flavin_Reduct"/>
    <property type="match status" value="1"/>
</dbReference>
<dbReference type="GO" id="GO:0016491">
    <property type="term" value="F:oxidoreductase activity"/>
    <property type="evidence" value="ECO:0007669"/>
    <property type="project" value="UniProtKB-KW"/>
</dbReference>
<dbReference type="RefSeq" id="WP_369019295.1">
    <property type="nucleotide sequence ID" value="NZ_CP121689.1"/>
</dbReference>
<proteinExistence type="inferred from homology"/>
<feature type="domain" description="Flavin reductase like" evidence="4">
    <location>
        <begin position="23"/>
        <end position="167"/>
    </location>
</feature>
<reference evidence="5 6" key="1">
    <citation type="submission" date="2023-03" db="EMBL/GenBank/DDBJ databases">
        <title>Novel Species.</title>
        <authorList>
            <person name="Ma S."/>
        </authorList>
    </citation>
    <scope>NUCLEOTIDE SEQUENCE [LARGE SCALE GENOMIC DNA]</scope>
    <source>
        <strain evidence="5 6">B11</strain>
    </source>
</reference>
<evidence type="ECO:0000256" key="2">
    <source>
        <dbReference type="ARBA" id="ARBA00022630"/>
    </source>
</evidence>
<dbReference type="PANTHER" id="PTHR43567">
    <property type="entry name" value="FLAVOREDOXIN-RELATED-RELATED"/>
    <property type="match status" value="1"/>
</dbReference>
<keyword evidence="6" id="KW-1185">Reference proteome</keyword>
<accession>A0ABZ2YDR2</accession>
<comment type="cofactor">
    <cofactor evidence="1">
        <name>FMN</name>
        <dbReference type="ChEBI" id="CHEBI:58210"/>
    </cofactor>
</comment>
<protein>
    <submittedName>
        <fullName evidence="5">Flavin reductase family protein</fullName>
        <ecNumber evidence="5">1.5.1.-</ecNumber>
    </submittedName>
</protein>
<evidence type="ECO:0000256" key="1">
    <source>
        <dbReference type="ARBA" id="ARBA00001917"/>
    </source>
</evidence>
<dbReference type="Proteomes" id="UP001461341">
    <property type="component" value="Chromosome"/>
</dbReference>
<dbReference type="InterPro" id="IPR002563">
    <property type="entry name" value="Flavin_Rdtase-like_dom"/>
</dbReference>
<sequence>MWKKANWTEVACRIPALIEKVGGIFLITGKEGQSNIMTIGWAQTGRVWGRPMATVLVRPSRFTFEKLKEHPFFVIALPTEDMYSAIQLCGSVSGREGNKFQKAGLSTRHHQDFPVPSIEECVGALFCQVIQETKVDPATFPQHIIQEYYPQGDFHHIYFGEIIKAELKT</sequence>
<name>A0ABZ2YDR2_9BACT</name>
<dbReference type="Gene3D" id="2.30.110.10">
    <property type="entry name" value="Electron Transport, Fmn-binding Protein, Chain A"/>
    <property type="match status" value="1"/>
</dbReference>
<evidence type="ECO:0000256" key="3">
    <source>
        <dbReference type="ARBA" id="ARBA00038054"/>
    </source>
</evidence>
<keyword evidence="2" id="KW-0285">Flavoprotein</keyword>
<dbReference type="EMBL" id="CP121689">
    <property type="protein sequence ID" value="WZL77129.1"/>
    <property type="molecule type" value="Genomic_DNA"/>
</dbReference>
<dbReference type="InterPro" id="IPR052174">
    <property type="entry name" value="Flavoredoxin"/>
</dbReference>
<evidence type="ECO:0000313" key="6">
    <source>
        <dbReference type="Proteomes" id="UP001461341"/>
    </source>
</evidence>
<comment type="similarity">
    <text evidence="3">Belongs to the flavoredoxin family.</text>
</comment>
<gene>
    <name evidence="5" type="ORF">QBE54_05290</name>
</gene>
<evidence type="ECO:0000259" key="4">
    <source>
        <dbReference type="Pfam" id="PF01613"/>
    </source>
</evidence>
<dbReference type="PANTHER" id="PTHR43567:SF1">
    <property type="entry name" value="FLAVOREDOXIN"/>
    <property type="match status" value="1"/>
</dbReference>
<dbReference type="SUPFAM" id="SSF50475">
    <property type="entry name" value="FMN-binding split barrel"/>
    <property type="match status" value="1"/>
</dbReference>
<keyword evidence="5" id="KW-0560">Oxidoreductase</keyword>
<organism evidence="5 6">
    <name type="scientific">Thermatribacter velox</name>
    <dbReference type="NCBI Taxonomy" id="3039681"/>
    <lineage>
        <taxon>Bacteria</taxon>
        <taxon>Pseudomonadati</taxon>
        <taxon>Atribacterota</taxon>
        <taxon>Atribacteria</taxon>
        <taxon>Atribacterales</taxon>
        <taxon>Thermatribacteraceae</taxon>
        <taxon>Thermatribacter</taxon>
    </lineage>
</organism>
<evidence type="ECO:0000313" key="5">
    <source>
        <dbReference type="EMBL" id="WZL77129.1"/>
    </source>
</evidence>